<evidence type="ECO:0000313" key="4">
    <source>
        <dbReference type="EMBL" id="VTP07291.1"/>
    </source>
</evidence>
<proteinExistence type="predicted"/>
<dbReference type="Pfam" id="PF00440">
    <property type="entry name" value="TetR_N"/>
    <property type="match status" value="1"/>
</dbReference>
<name>A0A653FDW7_MYCSM</name>
<dbReference type="InterPro" id="IPR001647">
    <property type="entry name" value="HTH_TetR"/>
</dbReference>
<dbReference type="PROSITE" id="PS50977">
    <property type="entry name" value="HTH_TETR_2"/>
    <property type="match status" value="1"/>
</dbReference>
<organism evidence="4">
    <name type="scientific">Mycolicibacterium smegmatis</name>
    <name type="common">Mycobacterium smegmatis</name>
    <dbReference type="NCBI Taxonomy" id="1772"/>
    <lineage>
        <taxon>Bacteria</taxon>
        <taxon>Bacillati</taxon>
        <taxon>Actinomycetota</taxon>
        <taxon>Actinomycetes</taxon>
        <taxon>Mycobacteriales</taxon>
        <taxon>Mycobacteriaceae</taxon>
        <taxon>Mycolicibacterium</taxon>
    </lineage>
</organism>
<accession>A0A653FDW7</accession>
<keyword evidence="2" id="KW-0238">DNA-binding</keyword>
<dbReference type="Pfam" id="PF17925">
    <property type="entry name" value="TetR_C_20"/>
    <property type="match status" value="1"/>
</dbReference>
<dbReference type="InterPro" id="IPR009057">
    <property type="entry name" value="Homeodomain-like_sf"/>
</dbReference>
<dbReference type="SUPFAM" id="SSF46689">
    <property type="entry name" value="Homeodomain-like"/>
    <property type="match status" value="1"/>
</dbReference>
<evidence type="ECO:0000256" key="2">
    <source>
        <dbReference type="ARBA" id="ARBA00023125"/>
    </source>
</evidence>
<dbReference type="AlphaFoldDB" id="A0A653FDW7"/>
<dbReference type="RefSeq" id="WP_014878460.1">
    <property type="nucleotide sequence ID" value="NZ_CP009495.1"/>
</dbReference>
<dbReference type="Gene3D" id="1.10.357.10">
    <property type="entry name" value="Tetracycline Repressor, domain 2"/>
    <property type="match status" value="1"/>
</dbReference>
<gene>
    <name evidence="4" type="primary">kstR_1</name>
    <name evidence="4" type="ORF">BIN_B_01610</name>
</gene>
<reference evidence="4" key="1">
    <citation type="submission" date="2019-05" db="EMBL/GenBank/DDBJ databases">
        <authorList>
            <person name="Naeem R."/>
            <person name="Antony C."/>
            <person name="Guan Q."/>
        </authorList>
    </citation>
    <scope>NUCLEOTIDE SEQUENCE</scope>
    <source>
        <strain evidence="4">1</strain>
    </source>
</reference>
<dbReference type="PRINTS" id="PR00455">
    <property type="entry name" value="HTHTETR"/>
</dbReference>
<keyword evidence="1" id="KW-0805">Transcription regulation</keyword>
<protein>
    <submittedName>
        <fullName evidence="4">HTH-type transcriptional repressor KstR</fullName>
    </submittedName>
</protein>
<dbReference type="GeneID" id="93460448"/>
<evidence type="ECO:0000256" key="3">
    <source>
        <dbReference type="ARBA" id="ARBA00023163"/>
    </source>
</evidence>
<sequence length="215" mass="24424">MTVPNDGVGEDIEERDDRLLDVVTEILETEGYEAVQLREVARRARTSLATIYKRFATRDDLILAALEYWMQKNRYSGVTPRRRTPGVSLYAALTGLLRTIFEPWERHPAMLEAYFRVRSSRSGQKLFRFGFDIVAPAGLELLADVDDEFVADLDTIVSTVVYGLLGRFAAGEIAVTDIVPILDRTVYWLTTGYEAAGNARPGERRRRSPARRHRN</sequence>
<dbReference type="GO" id="GO:0000976">
    <property type="term" value="F:transcription cis-regulatory region binding"/>
    <property type="evidence" value="ECO:0007669"/>
    <property type="project" value="TreeGrafter"/>
</dbReference>
<keyword evidence="3" id="KW-0804">Transcription</keyword>
<dbReference type="GO" id="GO:0003700">
    <property type="term" value="F:DNA-binding transcription factor activity"/>
    <property type="evidence" value="ECO:0007669"/>
    <property type="project" value="TreeGrafter"/>
</dbReference>
<dbReference type="PANTHER" id="PTHR30055:SF234">
    <property type="entry name" value="HTH-TYPE TRANSCRIPTIONAL REGULATOR BETI"/>
    <property type="match status" value="1"/>
</dbReference>
<dbReference type="EMBL" id="LR589632">
    <property type="protein sequence ID" value="VTP07291.1"/>
    <property type="molecule type" value="Genomic_DNA"/>
</dbReference>
<dbReference type="InterPro" id="IPR041642">
    <property type="entry name" value="KstR_C"/>
</dbReference>
<evidence type="ECO:0000256" key="1">
    <source>
        <dbReference type="ARBA" id="ARBA00023015"/>
    </source>
</evidence>
<dbReference type="InterPro" id="IPR050109">
    <property type="entry name" value="HTH-type_TetR-like_transc_reg"/>
</dbReference>
<dbReference type="PANTHER" id="PTHR30055">
    <property type="entry name" value="HTH-TYPE TRANSCRIPTIONAL REGULATOR RUTR"/>
    <property type="match status" value="1"/>
</dbReference>